<dbReference type="PANTHER" id="PTHR36183:SF2">
    <property type="entry name" value="BETA-GLUCURONIDASE C-TERMINAL DOMAIN-CONTAINING PROTEIN"/>
    <property type="match status" value="1"/>
</dbReference>
<feature type="domain" description="Beta-glucuronidase C-terminal" evidence="2">
    <location>
        <begin position="440"/>
        <end position="540"/>
    </location>
</feature>
<dbReference type="EMBL" id="JASGXD010000003">
    <property type="protein sequence ID" value="KAK6007098.1"/>
    <property type="molecule type" value="Genomic_DNA"/>
</dbReference>
<keyword evidence="1" id="KW-0732">Signal</keyword>
<evidence type="ECO:0000256" key="1">
    <source>
        <dbReference type="SAM" id="SignalP"/>
    </source>
</evidence>
<protein>
    <recommendedName>
        <fullName evidence="2">Beta-glucuronidase C-terminal domain-containing protein</fullName>
    </recommendedName>
</protein>
<dbReference type="PANTHER" id="PTHR36183">
    <property type="entry name" value="BETA-GLUCURONIDASE"/>
    <property type="match status" value="1"/>
</dbReference>
<organism evidence="3 4">
    <name type="scientific">Aureobasidium pullulans</name>
    <name type="common">Black yeast</name>
    <name type="synonym">Pullularia pullulans</name>
    <dbReference type="NCBI Taxonomy" id="5580"/>
    <lineage>
        <taxon>Eukaryota</taxon>
        <taxon>Fungi</taxon>
        <taxon>Dikarya</taxon>
        <taxon>Ascomycota</taxon>
        <taxon>Pezizomycotina</taxon>
        <taxon>Dothideomycetes</taxon>
        <taxon>Dothideomycetidae</taxon>
        <taxon>Dothideales</taxon>
        <taxon>Saccotheciaceae</taxon>
        <taxon>Aureobasidium</taxon>
    </lineage>
</organism>
<dbReference type="InterPro" id="IPR017853">
    <property type="entry name" value="GH"/>
</dbReference>
<accession>A0ABR0TRL7</accession>
<dbReference type="Proteomes" id="UP001341245">
    <property type="component" value="Unassembled WGS sequence"/>
</dbReference>
<proteinExistence type="predicted"/>
<gene>
    <name evidence="3" type="ORF">QM012_006106</name>
</gene>
<dbReference type="Pfam" id="PF16862">
    <property type="entry name" value="Glyco_hydro_79C"/>
    <property type="match status" value="1"/>
</dbReference>
<dbReference type="InterPro" id="IPR052974">
    <property type="entry name" value="GH79_Enzymes"/>
</dbReference>
<feature type="signal peptide" evidence="1">
    <location>
        <begin position="1"/>
        <end position="26"/>
    </location>
</feature>
<evidence type="ECO:0000259" key="2">
    <source>
        <dbReference type="Pfam" id="PF16862"/>
    </source>
</evidence>
<evidence type="ECO:0000313" key="3">
    <source>
        <dbReference type="EMBL" id="KAK6007098.1"/>
    </source>
</evidence>
<keyword evidence="4" id="KW-1185">Reference proteome</keyword>
<dbReference type="InterPro" id="IPR031728">
    <property type="entry name" value="GlcAase_C"/>
</dbReference>
<feature type="chain" id="PRO_5045712088" description="Beta-glucuronidase C-terminal domain-containing protein" evidence="1">
    <location>
        <begin position="27"/>
        <end position="553"/>
    </location>
</feature>
<evidence type="ECO:0000313" key="4">
    <source>
        <dbReference type="Proteomes" id="UP001341245"/>
    </source>
</evidence>
<dbReference type="Gene3D" id="3.20.20.80">
    <property type="entry name" value="Glycosidases"/>
    <property type="match status" value="1"/>
</dbReference>
<dbReference type="SUPFAM" id="SSF51445">
    <property type="entry name" value="(Trans)glycosidases"/>
    <property type="match status" value="1"/>
</dbReference>
<name>A0ABR0TRL7_AURPU</name>
<reference evidence="3 4" key="1">
    <citation type="submission" date="2023-11" db="EMBL/GenBank/DDBJ databases">
        <title>Draft genome sequence and annotation of the polyextremotolerant black yeast-like fungus Aureobasidium pullulans NRRL 62042.</title>
        <authorList>
            <person name="Dielentheis-Frenken M.R.E."/>
            <person name="Wibberg D."/>
            <person name="Blank L.M."/>
            <person name="Tiso T."/>
        </authorList>
    </citation>
    <scope>NUCLEOTIDE SEQUENCE [LARGE SCALE GENOMIC DNA]</scope>
    <source>
        <strain evidence="3 4">NRRL 62042</strain>
    </source>
</reference>
<comment type="caution">
    <text evidence="3">The sequence shown here is derived from an EMBL/GenBank/DDBJ whole genome shotgun (WGS) entry which is preliminary data.</text>
</comment>
<sequence>MRFYLSSGLRLTSCTAVLIAANVVTSQPLGDHEGVFSLEIPKAAFGASIEHDSSFASFSFEPAFWVEFFGNSTSPNKLAFNLLNLIVAHGGQPMIRPGGITMDSMIFDASAGDPARTTNPKGGVYRTTVGPAYYQSWSNFPEGIRFISTLNFGNDSLDIARDLAVASVKYASNDSITAFELGNEPTNYPSSRWKNSTEAYVQQWKNWTAQIDAAVNMALGAVAATEFGSERWWASSATTDQTGLEVLPNALIPAGIDSRNQVADYSIHSYPFSTCDPTRAVLATTQNILNQTALAQYADEDIYPSAKAALDAGNRWIIGEFNSISCSGNPNVSDTFAQALWVIQSELIYAVRNASAVYLHQGAALVFQSSQQVNSAGQNGSPGYSTYDMFYPQDSEKRGPARVLPSFASQLFMAEAFAIPDTRVRQLETPSGIDKDYFAAYAFYVHDKLNKLAIVNSKPYYANSTSDFTVTLHISRYGHLKKGTRAWLKRLSAPYVNEGNANKTTWAGQSFFDGHETGDLLVETIGRDGLVRVRGSEAVLIFFDKRDANMGAC</sequence>